<sequence length="154" mass="17989">MSILKLIVSLYQVNNTVQFIIVSTVQYCTVTFYLLSVLSSGIKQYHLINTLKNWADAQTYCRQYHVDLAMIESATENQEVLNILLENPTAAWIGLYRQPYRWSDGSNSTFRRWDSNQPSGGTEFCASQRSNYYWNDVPCEMKKQFRKSKMQIIM</sequence>
<evidence type="ECO:0000259" key="2">
    <source>
        <dbReference type="PROSITE" id="PS50041"/>
    </source>
</evidence>
<accession>A0A3B4A3R0</accession>
<evidence type="ECO:0000313" key="4">
    <source>
        <dbReference type="Proteomes" id="UP000261520"/>
    </source>
</evidence>
<reference evidence="3" key="1">
    <citation type="submission" date="2025-08" db="UniProtKB">
        <authorList>
            <consortium name="Ensembl"/>
        </authorList>
    </citation>
    <scope>IDENTIFICATION</scope>
</reference>
<keyword evidence="1" id="KW-0472">Membrane</keyword>
<dbReference type="PANTHER" id="PTHR45784">
    <property type="entry name" value="C-TYPE LECTIN DOMAIN FAMILY 20 MEMBER A-RELATED"/>
    <property type="match status" value="1"/>
</dbReference>
<proteinExistence type="predicted"/>
<feature type="domain" description="C-type lectin" evidence="2">
    <location>
        <begin position="45"/>
        <end position="145"/>
    </location>
</feature>
<dbReference type="AlphaFoldDB" id="A0A3B4A3R0"/>
<dbReference type="PROSITE" id="PS50041">
    <property type="entry name" value="C_TYPE_LECTIN_2"/>
    <property type="match status" value="1"/>
</dbReference>
<dbReference type="SUPFAM" id="SSF56436">
    <property type="entry name" value="C-type lectin-like"/>
    <property type="match status" value="1"/>
</dbReference>
<protein>
    <recommendedName>
        <fullName evidence="2">C-type lectin domain-containing protein</fullName>
    </recommendedName>
</protein>
<dbReference type="STRING" id="409849.ENSPMGP00000011116"/>
<reference evidence="3" key="2">
    <citation type="submission" date="2025-09" db="UniProtKB">
        <authorList>
            <consortium name="Ensembl"/>
        </authorList>
    </citation>
    <scope>IDENTIFICATION</scope>
</reference>
<evidence type="ECO:0000313" key="3">
    <source>
        <dbReference type="Ensembl" id="ENSPMGP00000011116.1"/>
    </source>
</evidence>
<dbReference type="SMART" id="SM00034">
    <property type="entry name" value="CLECT"/>
    <property type="match status" value="1"/>
</dbReference>
<dbReference type="Ensembl" id="ENSPMGT00000011854.1">
    <property type="protein sequence ID" value="ENSPMGP00000011116.1"/>
    <property type="gene ID" value="ENSPMGG00000009210.1"/>
</dbReference>
<keyword evidence="4" id="KW-1185">Reference proteome</keyword>
<dbReference type="Gene3D" id="3.10.100.10">
    <property type="entry name" value="Mannose-Binding Protein A, subunit A"/>
    <property type="match status" value="1"/>
</dbReference>
<dbReference type="InterPro" id="IPR016186">
    <property type="entry name" value="C-type_lectin-like/link_sf"/>
</dbReference>
<organism evidence="3 4">
    <name type="scientific">Periophthalmus magnuspinnatus</name>
    <dbReference type="NCBI Taxonomy" id="409849"/>
    <lineage>
        <taxon>Eukaryota</taxon>
        <taxon>Metazoa</taxon>
        <taxon>Chordata</taxon>
        <taxon>Craniata</taxon>
        <taxon>Vertebrata</taxon>
        <taxon>Euteleostomi</taxon>
        <taxon>Actinopterygii</taxon>
        <taxon>Neopterygii</taxon>
        <taxon>Teleostei</taxon>
        <taxon>Neoteleostei</taxon>
        <taxon>Acanthomorphata</taxon>
        <taxon>Gobiaria</taxon>
        <taxon>Gobiiformes</taxon>
        <taxon>Gobioidei</taxon>
        <taxon>Gobiidae</taxon>
        <taxon>Oxudercinae</taxon>
        <taxon>Periophthalmus</taxon>
    </lineage>
</organism>
<dbReference type="InterPro" id="IPR001304">
    <property type="entry name" value="C-type_lectin-like"/>
</dbReference>
<dbReference type="Pfam" id="PF00059">
    <property type="entry name" value="Lectin_C"/>
    <property type="match status" value="1"/>
</dbReference>
<feature type="transmembrane region" description="Helical" evidence="1">
    <location>
        <begin position="20"/>
        <end position="42"/>
    </location>
</feature>
<name>A0A3B4A3R0_9GOBI</name>
<dbReference type="Proteomes" id="UP000261520">
    <property type="component" value="Unplaced"/>
</dbReference>
<dbReference type="PANTHER" id="PTHR45784:SF5">
    <property type="entry name" value="C-TYPE LECTIN DOMAIN FAMILY 20 MEMBER A-RELATED"/>
    <property type="match status" value="1"/>
</dbReference>
<keyword evidence="1" id="KW-0812">Transmembrane</keyword>
<dbReference type="InterPro" id="IPR016187">
    <property type="entry name" value="CTDL_fold"/>
</dbReference>
<keyword evidence="1" id="KW-1133">Transmembrane helix</keyword>
<evidence type="ECO:0000256" key="1">
    <source>
        <dbReference type="SAM" id="Phobius"/>
    </source>
</evidence>